<dbReference type="Pfam" id="PF01883">
    <property type="entry name" value="FeS_assembly_P"/>
    <property type="match status" value="1"/>
</dbReference>
<accession>A0A398DYM5</accession>
<comment type="caution">
    <text evidence="2">The sequence shown here is derived from an EMBL/GenBank/DDBJ whole genome shotgun (WGS) entry which is preliminary data.</text>
</comment>
<keyword evidence="3" id="KW-1185">Reference proteome</keyword>
<dbReference type="EMBL" id="QXIY01000016">
    <property type="protein sequence ID" value="RIE16997.1"/>
    <property type="molecule type" value="Genomic_DNA"/>
</dbReference>
<dbReference type="AlphaFoldDB" id="A0A398DYM5"/>
<organism evidence="2 3">
    <name type="scientific">Candidatus Cryosericum septentrionale</name>
    <dbReference type="NCBI Taxonomy" id="2290913"/>
    <lineage>
        <taxon>Bacteria</taxon>
        <taxon>Pseudomonadati</taxon>
        <taxon>Caldisericota/Cryosericota group</taxon>
        <taxon>Candidatus Cryosericota</taxon>
        <taxon>Candidatus Cryosericia</taxon>
        <taxon>Candidatus Cryosericales</taxon>
        <taxon>Candidatus Cryosericaceae</taxon>
        <taxon>Candidatus Cryosericum</taxon>
    </lineage>
</organism>
<dbReference type="Proteomes" id="UP000266113">
    <property type="component" value="Unassembled WGS sequence"/>
</dbReference>
<dbReference type="SUPFAM" id="SSF117916">
    <property type="entry name" value="Fe-S cluster assembly (FSCA) domain-like"/>
    <property type="match status" value="1"/>
</dbReference>
<evidence type="ECO:0000313" key="2">
    <source>
        <dbReference type="EMBL" id="RIE16997.1"/>
    </source>
</evidence>
<dbReference type="InterPro" id="IPR002744">
    <property type="entry name" value="MIP18-like"/>
</dbReference>
<evidence type="ECO:0000313" key="3">
    <source>
        <dbReference type="Proteomes" id="UP000266113"/>
    </source>
</evidence>
<dbReference type="InterPro" id="IPR034904">
    <property type="entry name" value="FSCA_dom_sf"/>
</dbReference>
<proteinExistence type="predicted"/>
<name>A0A398DYM5_9BACT</name>
<evidence type="ECO:0000259" key="1">
    <source>
        <dbReference type="Pfam" id="PF01883"/>
    </source>
</evidence>
<protein>
    <submittedName>
        <fullName evidence="2">DUF59 domain-containing protein</fullName>
    </submittedName>
</protein>
<gene>
    <name evidence="2" type="ORF">SMC1_04130</name>
</gene>
<dbReference type="Gene3D" id="3.30.300.130">
    <property type="entry name" value="Fe-S cluster assembly (FSCA)"/>
    <property type="match status" value="1"/>
</dbReference>
<reference evidence="2 3" key="1">
    <citation type="submission" date="2018-09" db="EMBL/GenBank/DDBJ databases">
        <title>Discovery and Ecogenomic Context for Candidatus Cryosericales, a Global Caldiserica Order Active in Thawing Permafrost.</title>
        <authorList>
            <person name="Martinez M.A."/>
            <person name="Woodcroft B.J."/>
            <person name="Ignacio Espinoza J.C."/>
            <person name="Zayed A."/>
            <person name="Singleton C.M."/>
            <person name="Boyd J."/>
            <person name="Li Y.-F."/>
            <person name="Purvine S."/>
            <person name="Maughan H."/>
            <person name="Hodgkins S.B."/>
            <person name="Anderson D."/>
            <person name="Sederholm M."/>
            <person name="Temperton B."/>
            <person name="Saleska S.R."/>
            <person name="Tyson G.W."/>
            <person name="Rich V.I."/>
        </authorList>
    </citation>
    <scope>NUCLEOTIDE SEQUENCE [LARGE SCALE GENOMIC DNA]</scope>
    <source>
        <strain evidence="2 3">SMC1</strain>
    </source>
</reference>
<dbReference type="OrthoDB" id="9805360at2"/>
<feature type="domain" description="MIP18 family-like" evidence="1">
    <location>
        <begin position="17"/>
        <end position="45"/>
    </location>
</feature>
<sequence>MGVCIGVREVAIVNESATVTATLKRVLDPETGVDIVAEGLVYGYTANELVTEIWMRF</sequence>